<dbReference type="Proteomes" id="UP001642409">
    <property type="component" value="Unassembled WGS sequence"/>
</dbReference>
<keyword evidence="3" id="KW-1185">Reference proteome</keyword>
<proteinExistence type="predicted"/>
<dbReference type="AlphaFoldDB" id="A0AA86TD82"/>
<organism evidence="1">
    <name type="scientific">Hexamita inflata</name>
    <dbReference type="NCBI Taxonomy" id="28002"/>
    <lineage>
        <taxon>Eukaryota</taxon>
        <taxon>Metamonada</taxon>
        <taxon>Diplomonadida</taxon>
        <taxon>Hexamitidae</taxon>
        <taxon>Hexamitinae</taxon>
        <taxon>Hexamita</taxon>
    </lineage>
</organism>
<evidence type="ECO:0000313" key="1">
    <source>
        <dbReference type="EMBL" id="CAI9913137.1"/>
    </source>
</evidence>
<dbReference type="EMBL" id="CATOUU010000019">
    <property type="protein sequence ID" value="CAI9913137.1"/>
    <property type="molecule type" value="Genomic_DNA"/>
</dbReference>
<gene>
    <name evidence="2" type="ORF">HINF_LOCUS68845</name>
    <name evidence="1" type="ORF">HINF_LOCUS782</name>
</gene>
<accession>A0AA86TD82</accession>
<evidence type="ECO:0000313" key="3">
    <source>
        <dbReference type="Proteomes" id="UP001642409"/>
    </source>
</evidence>
<reference evidence="2 3" key="2">
    <citation type="submission" date="2024-07" db="EMBL/GenBank/DDBJ databases">
        <authorList>
            <person name="Akdeniz Z."/>
        </authorList>
    </citation>
    <scope>NUCLEOTIDE SEQUENCE [LARGE SCALE GENOMIC DNA]</scope>
</reference>
<name>A0AA86TD82_9EUKA</name>
<protein>
    <submittedName>
        <fullName evidence="2">Hypothetical_protein</fullName>
    </submittedName>
</protein>
<reference evidence="1" key="1">
    <citation type="submission" date="2023-06" db="EMBL/GenBank/DDBJ databases">
        <authorList>
            <person name="Kurt Z."/>
        </authorList>
    </citation>
    <scope>NUCLEOTIDE SEQUENCE</scope>
</reference>
<comment type="caution">
    <text evidence="1">The sequence shown here is derived from an EMBL/GenBank/DDBJ whole genome shotgun (WGS) entry which is preliminary data.</text>
</comment>
<evidence type="ECO:0000313" key="2">
    <source>
        <dbReference type="EMBL" id="CAL6097295.1"/>
    </source>
</evidence>
<sequence>MKREQLCSESSSERFAFGLDSSGCGIQDPRVSEKLVPSRLRETGLRFHYFHLLRPLYFWIERQSNIFVKIIQNQRHFTILQFLCSQKQITQKLFKKLQNRRSMKQISNKYPCSSLQQKFKNFQLELSKVNHRPRFQRTLTFFSVILCYHDEIWSIVNSFVLKCDVYNYIFQFSIELRTKRKLNWSQNLIYKFNSDSVIQNTSV</sequence>
<dbReference type="EMBL" id="CAXDID020000493">
    <property type="protein sequence ID" value="CAL6097295.1"/>
    <property type="molecule type" value="Genomic_DNA"/>
</dbReference>